<proteinExistence type="predicted"/>
<dbReference type="EMBL" id="JBIRGH010000016">
    <property type="protein sequence ID" value="MFH8587461.1"/>
    <property type="molecule type" value="Genomic_DNA"/>
</dbReference>
<comment type="caution">
    <text evidence="1">The sequence shown here is derived from an EMBL/GenBank/DDBJ whole genome shotgun (WGS) entry which is preliminary data.</text>
</comment>
<name>A0ABW7RHB2_9ACTN</name>
<dbReference type="Proteomes" id="UP001610990">
    <property type="component" value="Unassembled WGS sequence"/>
</dbReference>
<sequence length="88" mass="9221">MADVPVRAMERRVALVERAGRLREKLAETDAEVARPEAAEAVFGQFVEATDAGRPDGMVVAPGALTCRPAERSPCGAPVSRRAGCATA</sequence>
<keyword evidence="2" id="KW-1185">Reference proteome</keyword>
<dbReference type="RefSeq" id="WP_397674482.1">
    <property type="nucleotide sequence ID" value="NZ_JBIRFW010000018.1"/>
</dbReference>
<evidence type="ECO:0000313" key="2">
    <source>
        <dbReference type="Proteomes" id="UP001610990"/>
    </source>
</evidence>
<gene>
    <name evidence="1" type="ORF">ACH4GP_24175</name>
</gene>
<evidence type="ECO:0000313" key="1">
    <source>
        <dbReference type="EMBL" id="MFH8587461.1"/>
    </source>
</evidence>
<accession>A0ABW7RHB2</accession>
<organism evidence="1 2">
    <name type="scientific">Streptomyces celluloflavus</name>
    <dbReference type="NCBI Taxonomy" id="58344"/>
    <lineage>
        <taxon>Bacteria</taxon>
        <taxon>Bacillati</taxon>
        <taxon>Actinomycetota</taxon>
        <taxon>Actinomycetes</taxon>
        <taxon>Kitasatosporales</taxon>
        <taxon>Streptomycetaceae</taxon>
        <taxon>Streptomyces</taxon>
    </lineage>
</organism>
<reference evidence="1 2" key="1">
    <citation type="submission" date="2024-10" db="EMBL/GenBank/DDBJ databases">
        <title>The Natural Products Discovery Center: Release of the First 8490 Sequenced Strains for Exploring Actinobacteria Biosynthetic Diversity.</title>
        <authorList>
            <person name="Kalkreuter E."/>
            <person name="Kautsar S.A."/>
            <person name="Yang D."/>
            <person name="Bader C.D."/>
            <person name="Teijaro C.N."/>
            <person name="Fluegel L."/>
            <person name="Davis C.M."/>
            <person name="Simpson J.R."/>
            <person name="Lauterbach L."/>
            <person name="Steele A.D."/>
            <person name="Gui C."/>
            <person name="Meng S."/>
            <person name="Li G."/>
            <person name="Viehrig K."/>
            <person name="Ye F."/>
            <person name="Su P."/>
            <person name="Kiefer A.F."/>
            <person name="Nichols A."/>
            <person name="Cepeda A.J."/>
            <person name="Yan W."/>
            <person name="Fan B."/>
            <person name="Jiang Y."/>
            <person name="Adhikari A."/>
            <person name="Zheng C.-J."/>
            <person name="Schuster L."/>
            <person name="Cowan T.M."/>
            <person name="Smanski M.J."/>
            <person name="Chevrette M.G."/>
            <person name="De Carvalho L.P.S."/>
            <person name="Shen B."/>
        </authorList>
    </citation>
    <scope>NUCLEOTIDE SEQUENCE [LARGE SCALE GENOMIC DNA]</scope>
    <source>
        <strain evidence="1 2">NPDC018013</strain>
    </source>
</reference>
<protein>
    <submittedName>
        <fullName evidence="1">Uncharacterized protein</fullName>
    </submittedName>
</protein>